<dbReference type="Proteomes" id="UP001166021">
    <property type="component" value="Unassembled WGS sequence"/>
</dbReference>
<proteinExistence type="predicted"/>
<feature type="transmembrane region" description="Helical" evidence="1">
    <location>
        <begin position="121"/>
        <end position="148"/>
    </location>
</feature>
<organism evidence="2 3">
    <name type="scientific">Maribacter aquimaris</name>
    <dbReference type="NCBI Taxonomy" id="2737171"/>
    <lineage>
        <taxon>Bacteria</taxon>
        <taxon>Pseudomonadati</taxon>
        <taxon>Bacteroidota</taxon>
        <taxon>Flavobacteriia</taxon>
        <taxon>Flavobacteriales</taxon>
        <taxon>Flavobacteriaceae</taxon>
        <taxon>Maribacter</taxon>
    </lineage>
</organism>
<evidence type="ECO:0000313" key="3">
    <source>
        <dbReference type="Proteomes" id="UP001166021"/>
    </source>
</evidence>
<comment type="caution">
    <text evidence="2">The sequence shown here is derived from an EMBL/GenBank/DDBJ whole genome shotgun (WGS) entry which is preliminary data.</text>
</comment>
<keyword evidence="1" id="KW-0472">Membrane</keyword>
<gene>
    <name evidence="2" type="ORF">HPE56_20075</name>
</gene>
<accession>A0ABR7V5S1</accession>
<evidence type="ECO:0000256" key="1">
    <source>
        <dbReference type="SAM" id="Phobius"/>
    </source>
</evidence>
<reference evidence="2" key="1">
    <citation type="submission" date="2020-05" db="EMBL/GenBank/DDBJ databases">
        <title>The draft genome sequence of Maribacter sp. ANRC-HE7.</title>
        <authorList>
            <person name="Mu L."/>
        </authorList>
    </citation>
    <scope>NUCLEOTIDE SEQUENCE</scope>
    <source>
        <strain evidence="2">ANRC-HE7</strain>
    </source>
</reference>
<sequence length="176" mass="18276">MNNKELNRENISQYLAVFIQKNNLTVDLVAKEIGCSTSTLQRIVGKLSYPTNKLLKQSGIMFSIGFEKFKKLTKAEKEQISEQIGAVGGGILGFGGIASAISASGVAGLSAVGITSGLASIGAIIGGGMIAGVVVSAAIPIAIGAIGYKVVKGIKTMISDNKLTTDKFDPIWEIAE</sequence>
<dbReference type="RefSeq" id="WP_188245531.1">
    <property type="nucleotide sequence ID" value="NZ_JABTCF010000021.1"/>
</dbReference>
<evidence type="ECO:0000313" key="2">
    <source>
        <dbReference type="EMBL" id="MBD0780103.1"/>
    </source>
</evidence>
<feature type="transmembrane region" description="Helical" evidence="1">
    <location>
        <begin position="84"/>
        <end position="109"/>
    </location>
</feature>
<evidence type="ECO:0008006" key="4">
    <source>
        <dbReference type="Google" id="ProtNLM"/>
    </source>
</evidence>
<protein>
    <recommendedName>
        <fullName evidence="4">Helix-turn-helix</fullName>
    </recommendedName>
</protein>
<name>A0ABR7V5S1_9FLAO</name>
<keyword evidence="3" id="KW-1185">Reference proteome</keyword>
<dbReference type="EMBL" id="JABTCF010000021">
    <property type="protein sequence ID" value="MBD0780103.1"/>
    <property type="molecule type" value="Genomic_DNA"/>
</dbReference>
<keyword evidence="1" id="KW-1133">Transmembrane helix</keyword>
<keyword evidence="1" id="KW-0812">Transmembrane</keyword>